<keyword evidence="9" id="KW-0670">Pyruvate</keyword>
<dbReference type="Gene3D" id="3.20.20.70">
    <property type="entry name" value="Aldolase class I"/>
    <property type="match status" value="1"/>
</dbReference>
<protein>
    <recommendedName>
        <fullName evidence="7">Pyruvate formate-lyase-activating enzyme</fullName>
        <ecNumber evidence="7">1.97.1.4</ecNumber>
    </recommendedName>
</protein>
<evidence type="ECO:0000313" key="9">
    <source>
        <dbReference type="EMBL" id="MET7012627.1"/>
    </source>
</evidence>
<dbReference type="NCBIfam" id="TIGR02493">
    <property type="entry name" value="PFLA"/>
    <property type="match status" value="1"/>
</dbReference>
<organism evidence="9 10">
    <name type="scientific">Uliginosibacterium flavum</name>
    <dbReference type="NCBI Taxonomy" id="1396831"/>
    <lineage>
        <taxon>Bacteria</taxon>
        <taxon>Pseudomonadati</taxon>
        <taxon>Pseudomonadota</taxon>
        <taxon>Betaproteobacteria</taxon>
        <taxon>Rhodocyclales</taxon>
        <taxon>Zoogloeaceae</taxon>
        <taxon>Uliginosibacterium</taxon>
    </lineage>
</organism>
<evidence type="ECO:0000256" key="3">
    <source>
        <dbReference type="ARBA" id="ARBA00022691"/>
    </source>
</evidence>
<comment type="caution">
    <text evidence="9">The sequence shown here is derived from an EMBL/GenBank/DDBJ whole genome shotgun (WGS) entry which is preliminary data.</text>
</comment>
<gene>
    <name evidence="9" type="primary">pflA</name>
    <name evidence="9" type="ORF">ABXR19_00380</name>
</gene>
<keyword evidence="6 7" id="KW-0411">Iron-sulfur</keyword>
<keyword evidence="2" id="KW-0313">Glucose metabolism</keyword>
<dbReference type="CDD" id="cd01335">
    <property type="entry name" value="Radical_SAM"/>
    <property type="match status" value="1"/>
</dbReference>
<keyword evidence="1 7" id="KW-0004">4Fe-4S</keyword>
<dbReference type="EC" id="1.97.1.4" evidence="7"/>
<feature type="domain" description="Radical SAM core" evidence="8">
    <location>
        <begin position="52"/>
        <end position="277"/>
    </location>
</feature>
<dbReference type="PANTHER" id="PTHR30352">
    <property type="entry name" value="PYRUVATE FORMATE-LYASE-ACTIVATING ENZYME"/>
    <property type="match status" value="1"/>
</dbReference>
<sequence length="280" mass="31031">MTPADKPAKGSLKGSRFELRTVDNTMDDADADRLAQEGRWGFVHSEETGSAVDGPGMRVVFWTTGCEFRCQYCHNPDTWKLKNGQLSCVDDVLDELKKYKDYLRFSGGGLTISGGEPLVQAPFVMNIIRGANAMGVHTVLDTNGYLGDRLSDADLDAIDLFMLDIKSWDPETHLRVTAKQVEPVLNFARRLAARKRPMWVRFVLVPGLTDAPENIKGIAAFAATLGNVERVDVLPFHQLGKFKWEQMGMKYELGDTPTPTPEATEAAKALFRSYGLNCPS</sequence>
<evidence type="ECO:0000256" key="2">
    <source>
        <dbReference type="ARBA" id="ARBA00022526"/>
    </source>
</evidence>
<dbReference type="Pfam" id="PF04055">
    <property type="entry name" value="Radical_SAM"/>
    <property type="match status" value="1"/>
</dbReference>
<comment type="function">
    <text evidence="7">Activation of pyruvate formate-lyase under anaerobic conditions by generation of an organic free radical, using S-adenosylmethionine and reduced flavodoxin as cosubstrates to produce 5'-deoxy-adenosine.</text>
</comment>
<comment type="cofactor">
    <cofactor evidence="7">
        <name>[4Fe-4S] cluster</name>
        <dbReference type="ChEBI" id="CHEBI:49883"/>
    </cofactor>
    <text evidence="7">Binds 1 [4Fe-4S] cluster. The cluster is coordinated with 3 cysteines and an exchangeable S-adenosyl-L-methionine.</text>
</comment>
<keyword evidence="7 9" id="KW-0560">Oxidoreductase</keyword>
<keyword evidence="7" id="KW-0963">Cytoplasm</keyword>
<dbReference type="InterPro" id="IPR058240">
    <property type="entry name" value="rSAM_sf"/>
</dbReference>
<dbReference type="GO" id="GO:0043365">
    <property type="term" value="F:[formate-C-acetyltransferase]-activating enzyme activity"/>
    <property type="evidence" value="ECO:0007669"/>
    <property type="project" value="UniProtKB-EC"/>
</dbReference>
<keyword evidence="4 7" id="KW-0479">Metal-binding</keyword>
<comment type="subcellular location">
    <subcellularLocation>
        <location evidence="7">Cytoplasm</location>
    </subcellularLocation>
</comment>
<dbReference type="SFLD" id="SFLDS00029">
    <property type="entry name" value="Radical_SAM"/>
    <property type="match status" value="1"/>
</dbReference>
<dbReference type="EMBL" id="JBEWZI010000001">
    <property type="protein sequence ID" value="MET7012627.1"/>
    <property type="molecule type" value="Genomic_DNA"/>
</dbReference>
<dbReference type="PIRSF" id="PIRSF000371">
    <property type="entry name" value="PFL_act_enz"/>
    <property type="match status" value="1"/>
</dbReference>
<evidence type="ECO:0000256" key="7">
    <source>
        <dbReference type="RuleBase" id="RU362053"/>
    </source>
</evidence>
<dbReference type="PROSITE" id="PS51918">
    <property type="entry name" value="RADICAL_SAM"/>
    <property type="match status" value="1"/>
</dbReference>
<keyword evidence="3 7" id="KW-0949">S-adenosyl-L-methionine</keyword>
<evidence type="ECO:0000256" key="1">
    <source>
        <dbReference type="ARBA" id="ARBA00022485"/>
    </source>
</evidence>
<keyword evidence="2" id="KW-0119">Carbohydrate metabolism</keyword>
<evidence type="ECO:0000256" key="4">
    <source>
        <dbReference type="ARBA" id="ARBA00022723"/>
    </source>
</evidence>
<comment type="similarity">
    <text evidence="7">Belongs to the organic radical-activating enzymes family.</text>
</comment>
<keyword evidence="5 7" id="KW-0408">Iron</keyword>
<dbReference type="PANTHER" id="PTHR30352:SF5">
    <property type="entry name" value="PYRUVATE FORMATE-LYASE 1-ACTIVATING ENZYME"/>
    <property type="match status" value="1"/>
</dbReference>
<evidence type="ECO:0000256" key="5">
    <source>
        <dbReference type="ARBA" id="ARBA00023004"/>
    </source>
</evidence>
<dbReference type="RefSeq" id="WP_354599091.1">
    <property type="nucleotide sequence ID" value="NZ_JBEWZI010000001.1"/>
</dbReference>
<evidence type="ECO:0000256" key="6">
    <source>
        <dbReference type="ARBA" id="ARBA00023014"/>
    </source>
</evidence>
<comment type="catalytic activity">
    <reaction evidence="7">
        <text>glycyl-[formate C-acetyltransferase] + reduced [flavodoxin] + S-adenosyl-L-methionine = glycin-2-yl radical-[formate C-acetyltransferase] + semiquinone [flavodoxin] + 5'-deoxyadenosine + L-methionine + H(+)</text>
        <dbReference type="Rhea" id="RHEA:19225"/>
        <dbReference type="Rhea" id="RHEA-COMP:10622"/>
        <dbReference type="Rhea" id="RHEA-COMP:12190"/>
        <dbReference type="Rhea" id="RHEA-COMP:12191"/>
        <dbReference type="Rhea" id="RHEA-COMP:14480"/>
        <dbReference type="ChEBI" id="CHEBI:15378"/>
        <dbReference type="ChEBI" id="CHEBI:17319"/>
        <dbReference type="ChEBI" id="CHEBI:29947"/>
        <dbReference type="ChEBI" id="CHEBI:32722"/>
        <dbReference type="ChEBI" id="CHEBI:57618"/>
        <dbReference type="ChEBI" id="CHEBI:57844"/>
        <dbReference type="ChEBI" id="CHEBI:59789"/>
        <dbReference type="ChEBI" id="CHEBI:140311"/>
        <dbReference type="EC" id="1.97.1.4"/>
    </reaction>
</comment>
<accession>A0ABV2THW8</accession>
<dbReference type="InterPro" id="IPR012838">
    <property type="entry name" value="PFL1_activating"/>
</dbReference>
<dbReference type="SUPFAM" id="SSF102114">
    <property type="entry name" value="Radical SAM enzymes"/>
    <property type="match status" value="1"/>
</dbReference>
<proteinExistence type="inferred from homology"/>
<evidence type="ECO:0000259" key="8">
    <source>
        <dbReference type="PROSITE" id="PS51918"/>
    </source>
</evidence>
<dbReference type="Proteomes" id="UP001549691">
    <property type="component" value="Unassembled WGS sequence"/>
</dbReference>
<dbReference type="InterPro" id="IPR034457">
    <property type="entry name" value="Organic_radical-activating"/>
</dbReference>
<dbReference type="SFLD" id="SFLDG01066">
    <property type="entry name" value="organic_radical-activating_enz"/>
    <property type="match status" value="1"/>
</dbReference>
<dbReference type="InterPro" id="IPR007197">
    <property type="entry name" value="rSAM"/>
</dbReference>
<dbReference type="InterPro" id="IPR012839">
    <property type="entry name" value="Organic_radical_activase"/>
</dbReference>
<dbReference type="InterPro" id="IPR013785">
    <property type="entry name" value="Aldolase_TIM"/>
</dbReference>
<reference evidence="9 10" key="1">
    <citation type="submission" date="2024-07" db="EMBL/GenBank/DDBJ databases">
        <title>Uliginosibacterium flavum JJ3220;KACC:17644.</title>
        <authorList>
            <person name="Kim M.K."/>
        </authorList>
    </citation>
    <scope>NUCLEOTIDE SEQUENCE [LARGE SCALE GENOMIC DNA]</scope>
    <source>
        <strain evidence="9 10">KACC:17644</strain>
    </source>
</reference>
<keyword evidence="10" id="KW-1185">Reference proteome</keyword>
<name>A0ABV2THW8_9RHOO</name>
<evidence type="ECO:0000313" key="10">
    <source>
        <dbReference type="Proteomes" id="UP001549691"/>
    </source>
</evidence>